<organism evidence="1 2">
    <name type="scientific">Diversispora eburnea</name>
    <dbReference type="NCBI Taxonomy" id="1213867"/>
    <lineage>
        <taxon>Eukaryota</taxon>
        <taxon>Fungi</taxon>
        <taxon>Fungi incertae sedis</taxon>
        <taxon>Mucoromycota</taxon>
        <taxon>Glomeromycotina</taxon>
        <taxon>Glomeromycetes</taxon>
        <taxon>Diversisporales</taxon>
        <taxon>Diversisporaceae</taxon>
        <taxon>Diversispora</taxon>
    </lineage>
</organism>
<dbReference type="Proteomes" id="UP000789706">
    <property type="component" value="Unassembled WGS sequence"/>
</dbReference>
<accession>A0A9N9AZ99</accession>
<keyword evidence="2" id="KW-1185">Reference proteome</keyword>
<dbReference type="EMBL" id="CAJVPK010000773">
    <property type="protein sequence ID" value="CAG8548017.1"/>
    <property type="molecule type" value="Genomic_DNA"/>
</dbReference>
<gene>
    <name evidence="1" type="ORF">DEBURN_LOCUS6957</name>
</gene>
<protein>
    <submittedName>
        <fullName evidence="1">7814_t:CDS:1</fullName>
    </submittedName>
</protein>
<evidence type="ECO:0000313" key="1">
    <source>
        <dbReference type="EMBL" id="CAG8548017.1"/>
    </source>
</evidence>
<proteinExistence type="predicted"/>
<comment type="caution">
    <text evidence="1">The sequence shown here is derived from an EMBL/GenBank/DDBJ whole genome shotgun (WGS) entry which is preliminary data.</text>
</comment>
<dbReference type="OrthoDB" id="2441252at2759"/>
<dbReference type="AlphaFoldDB" id="A0A9N9AZ99"/>
<evidence type="ECO:0000313" key="2">
    <source>
        <dbReference type="Proteomes" id="UP000789706"/>
    </source>
</evidence>
<sequence>MEITFPELELVLKEFVLSYQHRVILSDYILIEKAKLLATGLVSLTNEVSIEEALSLLQNKCADYSPEQIYNMDET</sequence>
<name>A0A9N9AZ99_9GLOM</name>
<feature type="non-terminal residue" evidence="1">
    <location>
        <position position="1"/>
    </location>
</feature>
<reference evidence="1" key="1">
    <citation type="submission" date="2021-06" db="EMBL/GenBank/DDBJ databases">
        <authorList>
            <person name="Kallberg Y."/>
            <person name="Tangrot J."/>
            <person name="Rosling A."/>
        </authorList>
    </citation>
    <scope>NUCLEOTIDE SEQUENCE</scope>
    <source>
        <strain evidence="1">AZ414A</strain>
    </source>
</reference>